<keyword evidence="9" id="KW-0472">Membrane</keyword>
<feature type="domain" description="TonB C-terminal" evidence="11">
    <location>
        <begin position="197"/>
        <end position="288"/>
    </location>
</feature>
<evidence type="ECO:0000313" key="12">
    <source>
        <dbReference type="EMBL" id="SHG48114.1"/>
    </source>
</evidence>
<name>A0A1M5K5U0_9BACT</name>
<evidence type="ECO:0000256" key="6">
    <source>
        <dbReference type="ARBA" id="ARBA00022692"/>
    </source>
</evidence>
<accession>A0A1M5K5U0</accession>
<dbReference type="InterPro" id="IPR051045">
    <property type="entry name" value="TonB-dependent_transducer"/>
</dbReference>
<reference evidence="12 13" key="1">
    <citation type="submission" date="2016-11" db="EMBL/GenBank/DDBJ databases">
        <authorList>
            <person name="Jaros S."/>
            <person name="Januszkiewicz K."/>
            <person name="Wedrychowicz H."/>
        </authorList>
    </citation>
    <scope>NUCLEOTIDE SEQUENCE [LARGE SCALE GENOMIC DNA]</scope>
    <source>
        <strain evidence="12 13">DSM 24574</strain>
    </source>
</reference>
<comment type="similarity">
    <text evidence="2">Belongs to the TonB family.</text>
</comment>
<keyword evidence="6" id="KW-0812">Transmembrane</keyword>
<gene>
    <name evidence="12" type="ORF">SAMN04488109_0459</name>
</gene>
<dbReference type="Proteomes" id="UP000184212">
    <property type="component" value="Unassembled WGS sequence"/>
</dbReference>
<evidence type="ECO:0000256" key="2">
    <source>
        <dbReference type="ARBA" id="ARBA00006555"/>
    </source>
</evidence>
<keyword evidence="8" id="KW-1133">Transmembrane helix</keyword>
<dbReference type="SUPFAM" id="SSF74653">
    <property type="entry name" value="TolA/TonB C-terminal domain"/>
    <property type="match status" value="1"/>
</dbReference>
<dbReference type="Gene3D" id="3.90.930.1">
    <property type="match status" value="1"/>
</dbReference>
<evidence type="ECO:0000256" key="1">
    <source>
        <dbReference type="ARBA" id="ARBA00004383"/>
    </source>
</evidence>
<dbReference type="Pfam" id="PF03544">
    <property type="entry name" value="TonB_C"/>
    <property type="match status" value="1"/>
</dbReference>
<dbReference type="SUPFAM" id="SSF82185">
    <property type="entry name" value="Histone H3 K4-specific methyltransferase SET7/9 N-terminal domain"/>
    <property type="match status" value="1"/>
</dbReference>
<dbReference type="EMBL" id="FQWQ01000001">
    <property type="protein sequence ID" value="SHG48114.1"/>
    <property type="molecule type" value="Genomic_DNA"/>
</dbReference>
<dbReference type="AlphaFoldDB" id="A0A1M5K5U0"/>
<dbReference type="InterPro" id="IPR037682">
    <property type="entry name" value="TonB_C"/>
</dbReference>
<dbReference type="InterPro" id="IPR006260">
    <property type="entry name" value="TonB/TolA_C"/>
</dbReference>
<evidence type="ECO:0000256" key="10">
    <source>
        <dbReference type="SAM" id="SignalP"/>
    </source>
</evidence>
<dbReference type="PANTHER" id="PTHR33446:SF2">
    <property type="entry name" value="PROTEIN TONB"/>
    <property type="match status" value="1"/>
</dbReference>
<dbReference type="PANTHER" id="PTHR33446">
    <property type="entry name" value="PROTEIN TONB-RELATED"/>
    <property type="match status" value="1"/>
</dbReference>
<evidence type="ECO:0000256" key="3">
    <source>
        <dbReference type="ARBA" id="ARBA00022448"/>
    </source>
</evidence>
<keyword evidence="10" id="KW-0732">Signal</keyword>
<evidence type="ECO:0000256" key="9">
    <source>
        <dbReference type="ARBA" id="ARBA00023136"/>
    </source>
</evidence>
<sequence>MKHGFVFFLVLISISAKAQSQETITKYLDSAWNKLPDAKNAAYYRTLEVTNQLSLVRTYYISGKLKDVTECDRDNPVIRNGKSLSYYEDGTLESEEHSVDGKETGVYKTYYKSGKPEKEMIRHPLPGVADDVFVHYYTEDGKDQISSGNGIVKVPIEGDFDQYEEIRDSLTVSLYNVHKTTQDTVYLTIEKIAEYRGGLSALARDVSASLRYPKSARRSGLQGTVFVSFVIDKQGMITDVEVLKGFDAACDDEAMAVVKSLKPWIPGESRGKIVKCRFVLPIKFKLRP</sequence>
<evidence type="ECO:0000256" key="8">
    <source>
        <dbReference type="ARBA" id="ARBA00022989"/>
    </source>
</evidence>
<dbReference type="GO" id="GO:0031992">
    <property type="term" value="F:energy transducer activity"/>
    <property type="evidence" value="ECO:0007669"/>
    <property type="project" value="TreeGrafter"/>
</dbReference>
<keyword evidence="7" id="KW-0653">Protein transport</keyword>
<feature type="signal peptide" evidence="10">
    <location>
        <begin position="1"/>
        <end position="18"/>
    </location>
</feature>
<comment type="subcellular location">
    <subcellularLocation>
        <location evidence="1">Cell inner membrane</location>
        <topology evidence="1">Single-pass membrane protein</topology>
        <orientation evidence="1">Periplasmic side</orientation>
    </subcellularLocation>
</comment>
<organism evidence="12 13">
    <name type="scientific">Chryseolinea serpens</name>
    <dbReference type="NCBI Taxonomy" id="947013"/>
    <lineage>
        <taxon>Bacteria</taxon>
        <taxon>Pseudomonadati</taxon>
        <taxon>Bacteroidota</taxon>
        <taxon>Cytophagia</taxon>
        <taxon>Cytophagales</taxon>
        <taxon>Fulvivirgaceae</taxon>
        <taxon>Chryseolinea</taxon>
    </lineage>
</organism>
<protein>
    <submittedName>
        <fullName evidence="12">TonB family C-terminal domain-containing protein</fullName>
    </submittedName>
</protein>
<dbReference type="PROSITE" id="PS52015">
    <property type="entry name" value="TONB_CTD"/>
    <property type="match status" value="1"/>
</dbReference>
<evidence type="ECO:0000256" key="5">
    <source>
        <dbReference type="ARBA" id="ARBA00022519"/>
    </source>
</evidence>
<keyword evidence="13" id="KW-1185">Reference proteome</keyword>
<keyword evidence="4" id="KW-1003">Cell membrane</keyword>
<evidence type="ECO:0000259" key="11">
    <source>
        <dbReference type="PROSITE" id="PS52015"/>
    </source>
</evidence>
<proteinExistence type="inferred from homology"/>
<keyword evidence="5" id="KW-0997">Cell inner membrane</keyword>
<dbReference type="GO" id="GO:0015031">
    <property type="term" value="P:protein transport"/>
    <property type="evidence" value="ECO:0007669"/>
    <property type="project" value="UniProtKB-KW"/>
</dbReference>
<dbReference type="NCBIfam" id="TIGR01352">
    <property type="entry name" value="tonB_Cterm"/>
    <property type="match status" value="1"/>
</dbReference>
<evidence type="ECO:0000256" key="4">
    <source>
        <dbReference type="ARBA" id="ARBA00022475"/>
    </source>
</evidence>
<dbReference type="Gene3D" id="3.30.1150.10">
    <property type="match status" value="1"/>
</dbReference>
<dbReference type="RefSeq" id="WP_073130695.1">
    <property type="nucleotide sequence ID" value="NZ_FQWQ01000001.1"/>
</dbReference>
<evidence type="ECO:0000256" key="7">
    <source>
        <dbReference type="ARBA" id="ARBA00022927"/>
    </source>
</evidence>
<keyword evidence="3" id="KW-0813">Transport</keyword>
<dbReference type="GO" id="GO:0055085">
    <property type="term" value="P:transmembrane transport"/>
    <property type="evidence" value="ECO:0007669"/>
    <property type="project" value="InterPro"/>
</dbReference>
<evidence type="ECO:0000313" key="13">
    <source>
        <dbReference type="Proteomes" id="UP000184212"/>
    </source>
</evidence>
<dbReference type="STRING" id="947013.SAMN04488109_0459"/>
<dbReference type="GO" id="GO:0098797">
    <property type="term" value="C:plasma membrane protein complex"/>
    <property type="evidence" value="ECO:0007669"/>
    <property type="project" value="TreeGrafter"/>
</dbReference>
<feature type="chain" id="PRO_5012274083" evidence="10">
    <location>
        <begin position="19"/>
        <end position="288"/>
    </location>
</feature>